<proteinExistence type="predicted"/>
<gene>
    <name evidence="1" type="ORF">SAMN02745213_00591</name>
</gene>
<evidence type="ECO:0000313" key="2">
    <source>
        <dbReference type="Proteomes" id="UP000242432"/>
    </source>
</evidence>
<accession>A0A1T4V2F9</accession>
<sequence>MNREFALSLLTEKRDLLKKILEYNHLTEKPVLPDEIMNSSSAQRFLDNHALIRKLSTVSDVFFEFEQPASRLCFCSEEQLEQLSKLLCAAICSQILVSDIKKEQVIMYREYLGEEIYSFGLRRGSLYIPPHLKSRIVSSFSSNEEAVKGSGNAVLSSIISRASAESQEKIAFKPESSVRLDLSDSDEKLLFECTVKILCLEIDESCQNIFN</sequence>
<dbReference type="RefSeq" id="WP_078928162.1">
    <property type="nucleotide sequence ID" value="NZ_FUXX01000006.1"/>
</dbReference>
<evidence type="ECO:0000313" key="1">
    <source>
        <dbReference type="EMBL" id="SKA59064.1"/>
    </source>
</evidence>
<organism evidence="1 2">
    <name type="scientific">Succinivibrio dextrinosolvens DSM 3072</name>
    <dbReference type="NCBI Taxonomy" id="1123324"/>
    <lineage>
        <taxon>Bacteria</taxon>
        <taxon>Pseudomonadati</taxon>
        <taxon>Pseudomonadota</taxon>
        <taxon>Gammaproteobacteria</taxon>
        <taxon>Aeromonadales</taxon>
        <taxon>Succinivibrionaceae</taxon>
        <taxon>Succinivibrio</taxon>
    </lineage>
</organism>
<dbReference type="STRING" id="83771.SAMN02910357_01961"/>
<keyword evidence="2" id="KW-1185">Reference proteome</keyword>
<reference evidence="2" key="1">
    <citation type="submission" date="2017-02" db="EMBL/GenBank/DDBJ databases">
        <authorList>
            <person name="Varghese N."/>
            <person name="Submissions S."/>
        </authorList>
    </citation>
    <scope>NUCLEOTIDE SEQUENCE [LARGE SCALE GENOMIC DNA]</scope>
    <source>
        <strain evidence="2">DSM 3072</strain>
    </source>
</reference>
<dbReference type="Proteomes" id="UP000242432">
    <property type="component" value="Unassembled WGS sequence"/>
</dbReference>
<protein>
    <submittedName>
        <fullName evidence="1">Uncharacterized protein</fullName>
    </submittedName>
</protein>
<name>A0A1T4V2F9_9GAMM</name>
<dbReference type="EMBL" id="FUXX01000006">
    <property type="protein sequence ID" value="SKA59064.1"/>
    <property type="molecule type" value="Genomic_DNA"/>
</dbReference>
<dbReference type="AlphaFoldDB" id="A0A1T4V2F9"/>